<keyword evidence="2" id="KW-1185">Reference proteome</keyword>
<dbReference type="RefSeq" id="WP_183477031.1">
    <property type="nucleotide sequence ID" value="NZ_JACIFO010000003.1"/>
</dbReference>
<sequence length="260" mass="30331">MKYVLFLLLTFYMQASFGQDSIYVKLVGKEKLIADRFVGIDNLQNSYYIKSQTLYKKGQQENYQFKTLGLGEITSVDVINPLKILVFFKETNSIILLDNKLNEITRINFNHITNFKTISYAATAINPKLWIYNTDNTQLELIDYKNLSNTIAPLPIKDEVIGLTGNYNYCWLLSPKKIIKYNRYGKMLATTPHNGFEKIHNNNNKLIAKKEEKLYIQEVANARFIPINGLENTCKDFYFTHENLYIYDGNFLYTYQLTPN</sequence>
<dbReference type="EMBL" id="JACIFO010000003">
    <property type="protein sequence ID" value="MBB4118702.1"/>
    <property type="molecule type" value="Genomic_DNA"/>
</dbReference>
<dbReference type="AlphaFoldDB" id="A0A840EHD1"/>
<comment type="caution">
    <text evidence="1">The sequence shown here is derived from an EMBL/GenBank/DDBJ whole genome shotgun (WGS) entry which is preliminary data.</text>
</comment>
<name>A0A840EHD1_9FLAO</name>
<protein>
    <submittedName>
        <fullName evidence="1">Uncharacterized protein</fullName>
    </submittedName>
</protein>
<gene>
    <name evidence="1" type="ORF">GGR32_000982</name>
</gene>
<accession>A0A840EHD1</accession>
<dbReference type="Proteomes" id="UP000553034">
    <property type="component" value="Unassembled WGS sequence"/>
</dbReference>
<reference evidence="1 2" key="1">
    <citation type="submission" date="2020-08" db="EMBL/GenBank/DDBJ databases">
        <title>Genomic Encyclopedia of Type Strains, Phase IV (KMG-IV): sequencing the most valuable type-strain genomes for metagenomic binning, comparative biology and taxonomic classification.</title>
        <authorList>
            <person name="Goeker M."/>
        </authorList>
    </citation>
    <scope>NUCLEOTIDE SEQUENCE [LARGE SCALE GENOMIC DNA]</scope>
    <source>
        <strain evidence="1 2">DSM 29568</strain>
    </source>
</reference>
<organism evidence="1 2">
    <name type="scientific">Mesonia hippocampi</name>
    <dbReference type="NCBI Taxonomy" id="1628250"/>
    <lineage>
        <taxon>Bacteria</taxon>
        <taxon>Pseudomonadati</taxon>
        <taxon>Bacteroidota</taxon>
        <taxon>Flavobacteriia</taxon>
        <taxon>Flavobacteriales</taxon>
        <taxon>Flavobacteriaceae</taxon>
        <taxon>Mesonia</taxon>
    </lineage>
</organism>
<evidence type="ECO:0000313" key="1">
    <source>
        <dbReference type="EMBL" id="MBB4118702.1"/>
    </source>
</evidence>
<proteinExistence type="predicted"/>
<evidence type="ECO:0000313" key="2">
    <source>
        <dbReference type="Proteomes" id="UP000553034"/>
    </source>
</evidence>